<sequence length="144" mass="15882">MCSYCGCESIDLIGRFMAEHVAIVNALTDLRSACHAGDAEAVQTAVTQMERLLHPHTAAEEVGLFAQLRQQEECVETIDRLCGEHSVLDHQLARIRGGERGLYEAFELDLRRHIDHEDNGLFPASAIAMSGADWDDALARTPHA</sequence>
<dbReference type="EMBL" id="BAAAPN010000102">
    <property type="protein sequence ID" value="GAA1774650.1"/>
    <property type="molecule type" value="Genomic_DNA"/>
</dbReference>
<feature type="domain" description="Hemerythrin-like" evidence="1">
    <location>
        <begin position="13"/>
        <end position="124"/>
    </location>
</feature>
<evidence type="ECO:0000313" key="3">
    <source>
        <dbReference type="Proteomes" id="UP001501475"/>
    </source>
</evidence>
<name>A0ABP4XCH4_9MICO</name>
<evidence type="ECO:0000259" key="1">
    <source>
        <dbReference type="Pfam" id="PF01814"/>
    </source>
</evidence>
<accession>A0ABP4XCH4</accession>
<protein>
    <submittedName>
        <fullName evidence="2">Hemerythrin domain-containing protein</fullName>
    </submittedName>
</protein>
<gene>
    <name evidence="2" type="ORF">GCM10009810_34490</name>
</gene>
<dbReference type="Gene3D" id="1.20.120.520">
    <property type="entry name" value="nmb1532 protein domain like"/>
    <property type="match status" value="1"/>
</dbReference>
<proteinExistence type="predicted"/>
<reference evidence="3" key="1">
    <citation type="journal article" date="2019" name="Int. J. Syst. Evol. Microbiol.">
        <title>The Global Catalogue of Microorganisms (GCM) 10K type strain sequencing project: providing services to taxonomists for standard genome sequencing and annotation.</title>
        <authorList>
            <consortium name="The Broad Institute Genomics Platform"/>
            <consortium name="The Broad Institute Genome Sequencing Center for Infectious Disease"/>
            <person name="Wu L."/>
            <person name="Ma J."/>
        </authorList>
    </citation>
    <scope>NUCLEOTIDE SEQUENCE [LARGE SCALE GENOMIC DNA]</scope>
    <source>
        <strain evidence="3">JCM 15591</strain>
    </source>
</reference>
<dbReference type="InterPro" id="IPR012312">
    <property type="entry name" value="Hemerythrin-like"/>
</dbReference>
<dbReference type="Proteomes" id="UP001501475">
    <property type="component" value="Unassembled WGS sequence"/>
</dbReference>
<organism evidence="2 3">
    <name type="scientific">Nostocoides vanveenii</name>
    <dbReference type="NCBI Taxonomy" id="330835"/>
    <lineage>
        <taxon>Bacteria</taxon>
        <taxon>Bacillati</taxon>
        <taxon>Actinomycetota</taxon>
        <taxon>Actinomycetes</taxon>
        <taxon>Micrococcales</taxon>
        <taxon>Intrasporangiaceae</taxon>
        <taxon>Nostocoides</taxon>
    </lineage>
</organism>
<comment type="caution">
    <text evidence="2">The sequence shown here is derived from an EMBL/GenBank/DDBJ whole genome shotgun (WGS) entry which is preliminary data.</text>
</comment>
<keyword evidence="3" id="KW-1185">Reference proteome</keyword>
<dbReference type="Pfam" id="PF01814">
    <property type="entry name" value="Hemerythrin"/>
    <property type="match status" value="1"/>
</dbReference>
<evidence type="ECO:0000313" key="2">
    <source>
        <dbReference type="EMBL" id="GAA1774650.1"/>
    </source>
</evidence>